<reference evidence="17" key="5">
    <citation type="submission" date="2011-05" db="EMBL/GenBank/DDBJ databases">
        <authorList>
            <consortium name="VectorBase"/>
        </authorList>
    </citation>
    <scope>NUCLEOTIDE SEQUENCE</scope>
    <source>
        <strain evidence="17">PEST</strain>
    </source>
</reference>
<keyword evidence="5" id="KW-0769">Symport</keyword>
<dbReference type="eggNOG" id="KOG3660">
    <property type="taxonomic scope" value="Eukaryota"/>
</dbReference>
<dbReference type="PANTHER" id="PTHR11616:SF321">
    <property type="entry name" value="SODIUM-DEPENDENT NUTRIENT AMINO ACID TRANSPORTER 1-RELATED"/>
    <property type="match status" value="1"/>
</dbReference>
<evidence type="ECO:0000256" key="1">
    <source>
        <dbReference type="ARBA" id="ARBA00004141"/>
    </source>
</evidence>
<evidence type="ECO:0000256" key="12">
    <source>
        <dbReference type="ARBA" id="ARBA00023201"/>
    </source>
</evidence>
<dbReference type="SUPFAM" id="SSF161070">
    <property type="entry name" value="SNF-like"/>
    <property type="match status" value="1"/>
</dbReference>
<dbReference type="STRING" id="7165.A0A1W5C9E5"/>
<comment type="similarity">
    <text evidence="2">Belongs to the sodium:neurotransmitter symporter (SNF) (TC 2.A.22) family.</text>
</comment>
<keyword evidence="3" id="KW-0813">Transport</keyword>
<evidence type="ECO:0000256" key="9">
    <source>
        <dbReference type="ARBA" id="ARBA00023065"/>
    </source>
</evidence>
<reference evidence="17" key="1">
    <citation type="journal article" date="2002" name="Science">
        <title>The genome sequence of the malaria mosquito Anopheles gambiae.</title>
        <authorList>
            <person name="Holt R.A."/>
            <person name="Subramanian G.M."/>
            <person name="Halpern A."/>
            <person name="Sutton G.G."/>
            <person name="Charlab R."/>
            <person name="Nusskern D.R."/>
            <person name="Wincker P."/>
            <person name="Clark A.G."/>
            <person name="Ribeiro J.M."/>
            <person name="Wides R."/>
            <person name="Salzberg S.L."/>
            <person name="Loftus B."/>
            <person name="Yandell M."/>
            <person name="Majoros W.H."/>
            <person name="Rusch D.B."/>
            <person name="Lai Z."/>
            <person name="Kraft C.L."/>
            <person name="Abril J.F."/>
            <person name="Anthouard V."/>
            <person name="Arensburger P."/>
            <person name="Atkinson P.W."/>
            <person name="Baden H."/>
            <person name="de Berardinis V."/>
            <person name="Baldwin D."/>
            <person name="Benes V."/>
            <person name="Biedler J."/>
            <person name="Blass C."/>
            <person name="Bolanos R."/>
            <person name="Boscus D."/>
            <person name="Barnstead M."/>
            <person name="Cai S."/>
            <person name="Center A."/>
            <person name="Chaturverdi K."/>
            <person name="Christophides G.K."/>
            <person name="Chrystal M.A."/>
            <person name="Clamp M."/>
            <person name="Cravchik A."/>
            <person name="Curwen V."/>
            <person name="Dana A."/>
            <person name="Delcher A."/>
            <person name="Dew I."/>
            <person name="Evans C.A."/>
            <person name="Flanigan M."/>
            <person name="Grundschober-Freimoser A."/>
            <person name="Friedli L."/>
            <person name="Gu Z."/>
            <person name="Guan P."/>
            <person name="Guigo R."/>
            <person name="Hillenmeyer M.E."/>
            <person name="Hladun S.L."/>
            <person name="Hogan J.R."/>
            <person name="Hong Y.S."/>
            <person name="Hoover J."/>
            <person name="Jaillon O."/>
            <person name="Ke Z."/>
            <person name="Kodira C."/>
            <person name="Kokoza E."/>
            <person name="Koutsos A."/>
            <person name="Letunic I."/>
            <person name="Levitsky A."/>
            <person name="Liang Y."/>
            <person name="Lin J.J."/>
            <person name="Lobo N.F."/>
            <person name="Lopez J.R."/>
            <person name="Malek J.A."/>
            <person name="McIntosh T.C."/>
            <person name="Meister S."/>
            <person name="Miller J."/>
            <person name="Mobarry C."/>
            <person name="Mongin E."/>
            <person name="Murphy S.D."/>
            <person name="O'Brochta D.A."/>
            <person name="Pfannkoch C."/>
            <person name="Qi R."/>
            <person name="Regier M.A."/>
            <person name="Remington K."/>
            <person name="Shao H."/>
            <person name="Sharakhova M.V."/>
            <person name="Sitter C.D."/>
            <person name="Shetty J."/>
            <person name="Smith T.J."/>
            <person name="Strong R."/>
            <person name="Sun J."/>
            <person name="Thomasova D."/>
            <person name="Ton L.Q."/>
            <person name="Topalis P."/>
            <person name="Tu Z."/>
            <person name="Unger M.F."/>
            <person name="Walenz B."/>
            <person name="Wang A."/>
            <person name="Wang J."/>
            <person name="Wang M."/>
            <person name="Wang X."/>
            <person name="Woodford K.J."/>
            <person name="Wortman J.R."/>
            <person name="Wu M."/>
            <person name="Yao A."/>
            <person name="Zdobnov E.M."/>
            <person name="Zhang H."/>
            <person name="Zhao Q."/>
            <person name="Zhao S."/>
            <person name="Zhu S.C."/>
            <person name="Zhimulev I."/>
            <person name="Coluzzi M."/>
            <person name="della Torre A."/>
            <person name="Roth C.W."/>
            <person name="Louis C."/>
            <person name="Kalush F."/>
            <person name="Mural R.J."/>
            <person name="Myers E.W."/>
            <person name="Adams M.D."/>
            <person name="Smith H.O."/>
            <person name="Broder S."/>
            <person name="Gardner M.J."/>
            <person name="Fraser C.M."/>
            <person name="Birney E."/>
            <person name="Bork P."/>
            <person name="Brey P.T."/>
            <person name="Venter J.C."/>
            <person name="Weissenbach J."/>
            <person name="Kafatos F.C."/>
            <person name="Collins F.H."/>
            <person name="Hoffman S.L."/>
        </authorList>
    </citation>
    <scope>NUCLEOTIDE SEQUENCE [LARGE SCALE GENOMIC DNA]</scope>
    <source>
        <strain evidence="17">PEST</strain>
    </source>
</reference>
<dbReference type="EMBL" id="AAAB01008823">
    <property type="protein sequence ID" value="EDO64444.1"/>
    <property type="molecule type" value="Genomic_DNA"/>
</dbReference>
<keyword evidence="10 16" id="KW-0472">Membrane</keyword>
<reference evidence="17" key="3">
    <citation type="journal article" date="2004" name="Trends Parasitol.">
        <title>The Anopheles gambiae genome: an update.</title>
        <authorList>
            <person name="Mongin E."/>
            <person name="Louis C."/>
            <person name="Holt R.A."/>
            <person name="Birney E."/>
            <person name="Collins F.H."/>
        </authorList>
    </citation>
    <scope>NUCLEOTIDE SEQUENCE</scope>
    <source>
        <strain evidence="17">PEST</strain>
    </source>
</reference>
<feature type="non-terminal residue" evidence="17">
    <location>
        <position position="105"/>
    </location>
</feature>
<dbReference type="InterPro" id="IPR037272">
    <property type="entry name" value="SNS_sf"/>
</dbReference>
<dbReference type="PaxDb" id="7165-AGAP010859-PA"/>
<evidence type="ECO:0000256" key="4">
    <source>
        <dbReference type="ARBA" id="ARBA00022692"/>
    </source>
</evidence>
<evidence type="ECO:0000256" key="15">
    <source>
        <dbReference type="PIRSR" id="PIRSR600175-1"/>
    </source>
</evidence>
<evidence type="ECO:0000256" key="13">
    <source>
        <dbReference type="ARBA" id="ARBA00037785"/>
    </source>
</evidence>
<reference evidence="17" key="4">
    <citation type="journal article" date="2007" name="Genome Biol.">
        <title>Update of the Anopheles gambiae PEST genome assembly.</title>
        <authorList>
            <person name="Sharakhova M.V."/>
            <person name="Hammond M.P."/>
            <person name="Lobo N.F."/>
            <person name="Krzywinski J."/>
            <person name="Unger M.F."/>
            <person name="Hillenmeyer M.E."/>
            <person name="Bruggner R.V."/>
            <person name="Birney E."/>
            <person name="Collins F.H."/>
        </authorList>
    </citation>
    <scope>NUCLEOTIDE SEQUENCE</scope>
    <source>
        <strain evidence="17">PEST</strain>
    </source>
</reference>
<dbReference type="PANTHER" id="PTHR11616">
    <property type="entry name" value="SODIUM/CHLORIDE DEPENDENT TRANSPORTER"/>
    <property type="match status" value="1"/>
</dbReference>
<keyword evidence="11" id="KW-0325">Glycoprotein</keyword>
<proteinExistence type="inferred from homology"/>
<keyword evidence="15" id="KW-0479">Metal-binding</keyword>
<dbReference type="GO" id="GO:0006865">
    <property type="term" value="P:amino acid transport"/>
    <property type="evidence" value="ECO:0007669"/>
    <property type="project" value="UniProtKB-KW"/>
</dbReference>
<dbReference type="GO" id="GO:0016020">
    <property type="term" value="C:membrane"/>
    <property type="evidence" value="ECO:0007669"/>
    <property type="project" value="UniProtKB-SubCell"/>
</dbReference>
<sequence length="105" mass="11564">MLFLLGIGTLIGIVTSVITAIHDQRPDIARWKIVISVGLAGFCIGLVYITPGGLIILELLDYYGATLVTITLAVFELLTFAWIYGVNRVCKDIEFMLGIKTGLFW</sequence>
<evidence type="ECO:0000256" key="3">
    <source>
        <dbReference type="ARBA" id="ARBA00022448"/>
    </source>
</evidence>
<keyword evidence="9" id="KW-0406">Ion transport</keyword>
<dbReference type="GO" id="GO:0015293">
    <property type="term" value="F:symporter activity"/>
    <property type="evidence" value="ECO:0007669"/>
    <property type="project" value="UniProtKB-KW"/>
</dbReference>
<evidence type="ECO:0000256" key="14">
    <source>
        <dbReference type="ARBA" id="ARBA00040215"/>
    </source>
</evidence>
<keyword evidence="4 16" id="KW-0812">Transmembrane</keyword>
<dbReference type="Pfam" id="PF00209">
    <property type="entry name" value="SNF"/>
    <property type="match status" value="1"/>
</dbReference>
<keyword evidence="8 15" id="KW-0915">Sodium</keyword>
<keyword evidence="7 16" id="KW-1133">Transmembrane helix</keyword>
<feature type="binding site" evidence="15">
    <location>
        <position position="5"/>
    </location>
    <ligand>
        <name>Na(+)</name>
        <dbReference type="ChEBI" id="CHEBI:29101"/>
        <label>1</label>
    </ligand>
</feature>
<evidence type="ECO:0000256" key="7">
    <source>
        <dbReference type="ARBA" id="ARBA00022989"/>
    </source>
</evidence>
<evidence type="ECO:0000313" key="17">
    <source>
        <dbReference type="EMBL" id="EDO64444.1"/>
    </source>
</evidence>
<protein>
    <recommendedName>
        <fullName evidence="14">Sodium-dependent nutrient amino acid transporter 1</fullName>
    </recommendedName>
</protein>
<evidence type="ECO:0000256" key="6">
    <source>
        <dbReference type="ARBA" id="ARBA00022970"/>
    </source>
</evidence>
<feature type="transmembrane region" description="Helical" evidence="16">
    <location>
        <begin position="29"/>
        <end position="50"/>
    </location>
</feature>
<comment type="caution">
    <text evidence="17">The sequence shown here is derived from an EMBL/GenBank/DDBJ whole genome shotgun (WGS) entry which is preliminary data.</text>
</comment>
<evidence type="ECO:0000256" key="16">
    <source>
        <dbReference type="SAM" id="Phobius"/>
    </source>
</evidence>
<feature type="transmembrane region" description="Helical" evidence="16">
    <location>
        <begin position="62"/>
        <end position="84"/>
    </location>
</feature>
<reference evidence="17" key="2">
    <citation type="submission" date="2002-03" db="EMBL/GenBank/DDBJ databases">
        <authorList>
            <consortium name="The Anopheles Genome Sequencing Consortium"/>
        </authorList>
    </citation>
    <scope>NUCLEOTIDE SEQUENCE</scope>
    <source>
        <strain evidence="17">PEST</strain>
    </source>
</reference>
<organism evidence="17">
    <name type="scientific">Anopheles gambiae</name>
    <name type="common">African malaria mosquito</name>
    <dbReference type="NCBI Taxonomy" id="7165"/>
    <lineage>
        <taxon>Eukaryota</taxon>
        <taxon>Metazoa</taxon>
        <taxon>Ecdysozoa</taxon>
        <taxon>Arthropoda</taxon>
        <taxon>Hexapoda</taxon>
        <taxon>Insecta</taxon>
        <taxon>Pterygota</taxon>
        <taxon>Neoptera</taxon>
        <taxon>Endopterygota</taxon>
        <taxon>Diptera</taxon>
        <taxon>Nematocera</taxon>
        <taxon>Culicoidea</taxon>
        <taxon>Culicidae</taxon>
        <taxon>Anophelinae</taxon>
        <taxon>Anopheles</taxon>
    </lineage>
</organism>
<comment type="function">
    <text evidence="13">Unusual broad substrate spectrum amino acid:sodium cotransporter that promotes absorption of the D isomers of essential amino acids. Neutral amino acids are the preferred substrates, especially methionine and phenylalanine.</text>
</comment>
<accession>A0A1W5C9E5</accession>
<evidence type="ECO:0000256" key="5">
    <source>
        <dbReference type="ARBA" id="ARBA00022847"/>
    </source>
</evidence>
<evidence type="ECO:0000256" key="2">
    <source>
        <dbReference type="ARBA" id="ARBA00006459"/>
    </source>
</evidence>
<dbReference type="PROSITE" id="PS50267">
    <property type="entry name" value="NA_NEUROTRAN_SYMP_3"/>
    <property type="match status" value="1"/>
</dbReference>
<dbReference type="GO" id="GO:0006814">
    <property type="term" value="P:sodium ion transport"/>
    <property type="evidence" value="ECO:0007669"/>
    <property type="project" value="UniProtKB-KW"/>
</dbReference>
<keyword evidence="12" id="KW-0739">Sodium transport</keyword>
<evidence type="ECO:0000256" key="11">
    <source>
        <dbReference type="ARBA" id="ARBA00023180"/>
    </source>
</evidence>
<name>A0A1W5C9E5_ANOGA</name>
<evidence type="ECO:0000256" key="8">
    <source>
        <dbReference type="ARBA" id="ARBA00023053"/>
    </source>
</evidence>
<dbReference type="InterPro" id="IPR000175">
    <property type="entry name" value="Na/ntran_symport"/>
</dbReference>
<evidence type="ECO:0000256" key="10">
    <source>
        <dbReference type="ARBA" id="ARBA00023136"/>
    </source>
</evidence>
<dbReference type="AlphaFoldDB" id="A0A1W5C9E5"/>
<comment type="subcellular location">
    <subcellularLocation>
        <location evidence="1">Membrane</location>
        <topology evidence="1">Multi-pass membrane protein</topology>
    </subcellularLocation>
</comment>
<keyword evidence="6" id="KW-0029">Amino-acid transport</keyword>
<dbReference type="GO" id="GO:0046872">
    <property type="term" value="F:metal ion binding"/>
    <property type="evidence" value="ECO:0007669"/>
    <property type="project" value="UniProtKB-KW"/>
</dbReference>
<gene>
    <name evidence="17" type="ORF">AgaP_AGAP010859</name>
</gene>